<dbReference type="EMBL" id="MPDP01000313">
    <property type="protein sequence ID" value="KAK1447966.1"/>
    <property type="molecule type" value="Genomic_DNA"/>
</dbReference>
<evidence type="ECO:0000313" key="1">
    <source>
        <dbReference type="EMBL" id="KAK1447966.1"/>
    </source>
</evidence>
<organism evidence="1 2">
    <name type="scientific">Colletotrichum cuscutae</name>
    <dbReference type="NCBI Taxonomy" id="1209917"/>
    <lineage>
        <taxon>Eukaryota</taxon>
        <taxon>Fungi</taxon>
        <taxon>Dikarya</taxon>
        <taxon>Ascomycota</taxon>
        <taxon>Pezizomycotina</taxon>
        <taxon>Sordariomycetes</taxon>
        <taxon>Hypocreomycetidae</taxon>
        <taxon>Glomerellales</taxon>
        <taxon>Glomerellaceae</taxon>
        <taxon>Colletotrichum</taxon>
        <taxon>Colletotrichum acutatum species complex</taxon>
    </lineage>
</organism>
<evidence type="ECO:0000313" key="2">
    <source>
        <dbReference type="Proteomes" id="UP001239213"/>
    </source>
</evidence>
<reference evidence="1" key="1">
    <citation type="submission" date="2016-11" db="EMBL/GenBank/DDBJ databases">
        <title>The genome sequence of Colletotrichum cuscutae.</title>
        <authorList>
            <person name="Baroncelli R."/>
        </authorList>
    </citation>
    <scope>NUCLEOTIDE SEQUENCE</scope>
    <source>
        <strain evidence="1">IMI 304802</strain>
    </source>
</reference>
<name>A0AAI9TXU4_9PEZI</name>
<proteinExistence type="predicted"/>
<sequence length="141" mass="15810">MRLSPLGRFCSVLPLVRVQWQSTEVPSRPSIRPNTGPWLRPEMVNPWSSSCGLEPSLQSTCWLGNRQGVMAVLQHYLMPDYTCYTVIALPVTRGCNARLMSWGKGYLEPYHAATRYDLDPSHASPAFVQKANTGKMNKEGI</sequence>
<gene>
    <name evidence="1" type="ORF">CCUS01_12041</name>
</gene>
<dbReference type="AlphaFoldDB" id="A0AAI9TXU4"/>
<accession>A0AAI9TXU4</accession>
<comment type="caution">
    <text evidence="1">The sequence shown here is derived from an EMBL/GenBank/DDBJ whole genome shotgun (WGS) entry which is preliminary data.</text>
</comment>
<dbReference type="Proteomes" id="UP001239213">
    <property type="component" value="Unassembled WGS sequence"/>
</dbReference>
<keyword evidence="2" id="KW-1185">Reference proteome</keyword>
<protein>
    <submittedName>
        <fullName evidence="1">Uncharacterized protein</fullName>
    </submittedName>
</protein>